<sequence>MTVEAAGQAVMERQNMSARRFTEQAWASTAGIRAAIDELPFLQQLEDGSLPREVFEHYMGQDALYLTAYARALAACAAQSSDPEHIIFWSRAAAGAIEEERALHASHVMDFSTVQPSPTTVAYTSYELALASAGSLPVLAASVLPCFWIYDDVGTRLKARVGGLEEHPYADWISAYGDPEFHELTETAKRVVDELAATASEATLAAMHAAYLRASQYEWMFWDAAHRRENWPVG</sequence>
<dbReference type="Pfam" id="PF03070">
    <property type="entry name" value="TENA_THI-4"/>
    <property type="match status" value="1"/>
</dbReference>
<comment type="caution">
    <text evidence="3">The sequence shown here is derived from an EMBL/GenBank/DDBJ whole genome shotgun (WGS) entry which is preliminary data.</text>
</comment>
<reference evidence="3 4" key="1">
    <citation type="submission" date="2020-07" db="EMBL/GenBank/DDBJ databases">
        <title>Sequencing the genomes of 1000 actinobacteria strains.</title>
        <authorList>
            <person name="Klenk H.-P."/>
        </authorList>
    </citation>
    <scope>NUCLEOTIDE SEQUENCE [LARGE SCALE GENOMIC DNA]</scope>
    <source>
        <strain evidence="3 4">DSM 15664</strain>
    </source>
</reference>
<evidence type="ECO:0000313" key="3">
    <source>
        <dbReference type="EMBL" id="NYJ15980.1"/>
    </source>
</evidence>
<dbReference type="PANTHER" id="PTHR43198">
    <property type="entry name" value="BIFUNCTIONAL TH2 PROTEIN"/>
    <property type="match status" value="1"/>
</dbReference>
<gene>
    <name evidence="3" type="ORF">HNR11_000514</name>
</gene>
<accession>A0A7Z0J276</accession>
<dbReference type="AlphaFoldDB" id="A0A7Z0J276"/>
<dbReference type="SUPFAM" id="SSF48613">
    <property type="entry name" value="Heme oxygenase-like"/>
    <property type="match status" value="1"/>
</dbReference>
<dbReference type="InterPro" id="IPR050967">
    <property type="entry name" value="Thiamine_Salvage_TenA"/>
</dbReference>
<dbReference type="PANTHER" id="PTHR43198:SF2">
    <property type="entry name" value="SI:CH1073-67J19.1-RELATED"/>
    <property type="match status" value="1"/>
</dbReference>
<proteinExistence type="predicted"/>
<dbReference type="Gene3D" id="1.20.910.10">
    <property type="entry name" value="Heme oxygenase-like"/>
    <property type="match status" value="1"/>
</dbReference>
<comment type="pathway">
    <text evidence="1">Cofactor biosynthesis; thiamine diphosphate biosynthesis.</text>
</comment>
<dbReference type="GO" id="GO:0005829">
    <property type="term" value="C:cytosol"/>
    <property type="evidence" value="ECO:0007669"/>
    <property type="project" value="TreeGrafter"/>
</dbReference>
<feature type="domain" description="Thiaminase-2/PQQC" evidence="2">
    <location>
        <begin position="40"/>
        <end position="226"/>
    </location>
</feature>
<organism evidence="3 4">
    <name type="scientific">Nesterenkonia sandarakina</name>
    <dbReference type="NCBI Taxonomy" id="272918"/>
    <lineage>
        <taxon>Bacteria</taxon>
        <taxon>Bacillati</taxon>
        <taxon>Actinomycetota</taxon>
        <taxon>Actinomycetes</taxon>
        <taxon>Micrococcales</taxon>
        <taxon>Micrococcaceae</taxon>
        <taxon>Nesterenkonia</taxon>
    </lineage>
</organism>
<name>A0A7Z0J276_9MICC</name>
<protein>
    <submittedName>
        <fullName evidence="3">Thiaminase/transcriptional activator TenA</fullName>
        <ecNumber evidence="3">3.5.99.2</ecNumber>
    </submittedName>
</protein>
<evidence type="ECO:0000259" key="2">
    <source>
        <dbReference type="Pfam" id="PF03070"/>
    </source>
</evidence>
<dbReference type="RefSeq" id="WP_246310294.1">
    <property type="nucleotide sequence ID" value="NZ_BAAALK010000008.1"/>
</dbReference>
<evidence type="ECO:0000313" key="4">
    <source>
        <dbReference type="Proteomes" id="UP000560069"/>
    </source>
</evidence>
<dbReference type="EMBL" id="JACCFQ010000001">
    <property type="protein sequence ID" value="NYJ15980.1"/>
    <property type="molecule type" value="Genomic_DNA"/>
</dbReference>
<evidence type="ECO:0000256" key="1">
    <source>
        <dbReference type="ARBA" id="ARBA00004948"/>
    </source>
</evidence>
<keyword evidence="3" id="KW-0378">Hydrolase</keyword>
<dbReference type="InterPro" id="IPR016084">
    <property type="entry name" value="Haem_Oase-like_multi-hlx"/>
</dbReference>
<keyword evidence="4" id="KW-1185">Reference proteome</keyword>
<dbReference type="GO" id="GO:0050334">
    <property type="term" value="F:thiaminase activity"/>
    <property type="evidence" value="ECO:0007669"/>
    <property type="project" value="UniProtKB-EC"/>
</dbReference>
<dbReference type="EC" id="3.5.99.2" evidence="3"/>
<dbReference type="CDD" id="cd19365">
    <property type="entry name" value="TenA_C-like"/>
    <property type="match status" value="1"/>
</dbReference>
<dbReference type="Proteomes" id="UP000560069">
    <property type="component" value="Unassembled WGS sequence"/>
</dbReference>
<dbReference type="InterPro" id="IPR004305">
    <property type="entry name" value="Thiaminase-2/PQQC"/>
</dbReference>